<dbReference type="EMBL" id="VZRA01000002">
    <property type="protein sequence ID" value="KAB0670448.1"/>
    <property type="molecule type" value="Genomic_DNA"/>
</dbReference>
<evidence type="ECO:0000313" key="4">
    <source>
        <dbReference type="EMBL" id="KAB0670448.1"/>
    </source>
</evidence>
<evidence type="ECO:0000313" key="5">
    <source>
        <dbReference type="Proteomes" id="UP000798046"/>
    </source>
</evidence>
<dbReference type="PROSITE" id="PS50110">
    <property type="entry name" value="RESPONSE_REGULATORY"/>
    <property type="match status" value="1"/>
</dbReference>
<accession>A0ABQ6TP94</accession>
<dbReference type="SMART" id="SM00448">
    <property type="entry name" value="REC"/>
    <property type="match status" value="1"/>
</dbReference>
<evidence type="ECO:0000256" key="2">
    <source>
        <dbReference type="PROSITE-ProRule" id="PRU00169"/>
    </source>
</evidence>
<reference evidence="4 5" key="1">
    <citation type="journal article" date="2020" name="Microorganisms">
        <title>Description of Three Novel Members in the Family Geobacteraceae, Oryzomonas japonicum gen. nov., sp. nov., Oryzomonas sagensis sp. nov., and Oryzomonas ruber sp. nov.</title>
        <authorList>
            <person name="Xu Z."/>
            <person name="Masuda Y."/>
            <person name="Hayakawa C."/>
            <person name="Ushijima N."/>
            <person name="Kawano K."/>
            <person name="Shiratori Y."/>
            <person name="Senoo K."/>
            <person name="Itoh H."/>
        </authorList>
    </citation>
    <scope>NUCLEOTIDE SEQUENCE [LARGE SCALE GENOMIC DNA]</scope>
    <source>
        <strain evidence="4 5">Red100</strain>
    </source>
</reference>
<protein>
    <submittedName>
        <fullName evidence="4">Response regulator</fullName>
    </submittedName>
</protein>
<dbReference type="InterPro" id="IPR001789">
    <property type="entry name" value="Sig_transdc_resp-reg_receiver"/>
</dbReference>
<organism evidence="4 5">
    <name type="scientific">Oryzomonas sagensis</name>
    <dbReference type="NCBI Taxonomy" id="2603857"/>
    <lineage>
        <taxon>Bacteria</taxon>
        <taxon>Pseudomonadati</taxon>
        <taxon>Thermodesulfobacteriota</taxon>
        <taxon>Desulfuromonadia</taxon>
        <taxon>Geobacterales</taxon>
        <taxon>Geobacteraceae</taxon>
        <taxon>Oryzomonas</taxon>
    </lineage>
</organism>
<dbReference type="SUPFAM" id="SSF52172">
    <property type="entry name" value="CheY-like"/>
    <property type="match status" value="1"/>
</dbReference>
<feature type="domain" description="Response regulatory" evidence="3">
    <location>
        <begin position="12"/>
        <end position="128"/>
    </location>
</feature>
<sequence length="131" mass="14264">MQAGSSTLPARVILIVEDDHISGMILRDMAARKFPGMAVYVAEDGEAGIDFCREHHPDIVVTDINLPGISGVLMAGEIKRLKPDTKFIVLSGCNDTMHLQEFAAIDVQDFLVKPVELKQLFAAIQACIDAL</sequence>
<proteinExistence type="predicted"/>
<comment type="caution">
    <text evidence="4">The sequence shown here is derived from an EMBL/GenBank/DDBJ whole genome shotgun (WGS) entry which is preliminary data.</text>
</comment>
<dbReference type="InterPro" id="IPR050595">
    <property type="entry name" value="Bact_response_regulator"/>
</dbReference>
<dbReference type="Proteomes" id="UP000798046">
    <property type="component" value="Unassembled WGS sequence"/>
</dbReference>
<evidence type="ECO:0000259" key="3">
    <source>
        <dbReference type="PROSITE" id="PS50110"/>
    </source>
</evidence>
<dbReference type="InterPro" id="IPR011006">
    <property type="entry name" value="CheY-like_superfamily"/>
</dbReference>
<dbReference type="Pfam" id="PF00072">
    <property type="entry name" value="Response_reg"/>
    <property type="match status" value="1"/>
</dbReference>
<dbReference type="PANTHER" id="PTHR44591:SF3">
    <property type="entry name" value="RESPONSE REGULATORY DOMAIN-CONTAINING PROTEIN"/>
    <property type="match status" value="1"/>
</dbReference>
<dbReference type="PANTHER" id="PTHR44591">
    <property type="entry name" value="STRESS RESPONSE REGULATOR PROTEIN 1"/>
    <property type="match status" value="1"/>
</dbReference>
<keyword evidence="5" id="KW-1185">Reference proteome</keyword>
<keyword evidence="1 2" id="KW-0597">Phosphoprotein</keyword>
<evidence type="ECO:0000256" key="1">
    <source>
        <dbReference type="ARBA" id="ARBA00022553"/>
    </source>
</evidence>
<dbReference type="Gene3D" id="3.40.50.2300">
    <property type="match status" value="1"/>
</dbReference>
<name>A0ABQ6TP94_9BACT</name>
<dbReference type="RefSeq" id="WP_151156809.1">
    <property type="nucleotide sequence ID" value="NZ_VZRA01000002.1"/>
</dbReference>
<feature type="modified residue" description="4-aspartylphosphate" evidence="2">
    <location>
        <position position="63"/>
    </location>
</feature>
<gene>
    <name evidence="4" type="ORF">F6V30_09890</name>
</gene>